<dbReference type="KEGG" id="vg:22113305"/>
<dbReference type="RefSeq" id="YP_009102859.1">
    <property type="nucleotide sequence ID" value="NC_025452.1"/>
</dbReference>
<gene>
    <name evidence="1" type="ORF">DA66_0019</name>
</gene>
<sequence>MSKESIYSAMKAAEFLPGSMRWRVGSINENADQTDRIRYVTPDGRSYVVEYHTHDEGKKTFSDVFDIIEIDPANQVLKG</sequence>
<dbReference type="EMBL" id="KJ716335">
    <property type="protein sequence ID" value="AHZ60308.1"/>
    <property type="molecule type" value="Genomic_DNA"/>
</dbReference>
<dbReference type="Proteomes" id="UP000028741">
    <property type="component" value="Segment"/>
</dbReference>
<reference evidence="1 2" key="1">
    <citation type="journal article" date="2014" name="Arch. Virol.">
        <title>Complete genome sequence of a broad-host-range lytic Dickeya spp. bacteriophage ?D5.</title>
        <authorList>
            <person name="Czajkowski R."/>
            <person name="Ozymko Z."/>
            <person name="Zwirowski S."/>
            <person name="Lojkowska E."/>
        </authorList>
    </citation>
    <scope>NUCLEOTIDE SEQUENCE [LARGE SCALE GENOMIC DNA]</scope>
</reference>
<keyword evidence="2" id="KW-1185">Reference proteome</keyword>
<dbReference type="GeneID" id="22113305"/>
<evidence type="ECO:0000313" key="2">
    <source>
        <dbReference type="Proteomes" id="UP000028741"/>
    </source>
</evidence>
<protein>
    <submittedName>
        <fullName evidence="1">Uncharacterized protein</fullName>
    </submittedName>
</protein>
<evidence type="ECO:0000313" key="1">
    <source>
        <dbReference type="EMBL" id="AHZ60308.1"/>
    </source>
</evidence>
<accession>A0A075E133</accession>
<proteinExistence type="predicted"/>
<name>A0A075E133_9CAUD</name>
<organism evidence="1 2">
    <name type="scientific">Dickeya phage RC-2014</name>
    <dbReference type="NCBI Taxonomy" id="1477406"/>
    <lineage>
        <taxon>Viruses</taxon>
        <taxon>Duplodnaviria</taxon>
        <taxon>Heunggongvirae</taxon>
        <taxon>Uroviricota</taxon>
        <taxon>Caudoviricetes</taxon>
        <taxon>Pantevenvirales</taxon>
        <taxon>Ackermannviridae</taxon>
        <taxon>Aglimvirinae</taxon>
        <taxon>Limestonevirus</taxon>
        <taxon>Limestonevirus RC2014</taxon>
    </lineage>
</organism>